<dbReference type="PANTHER" id="PTHR48055">
    <property type="entry name" value="LEUCINE-RICH REPEAT RECEPTOR PROTEIN KINASE EMS1"/>
    <property type="match status" value="1"/>
</dbReference>
<keyword evidence="2" id="KW-1185">Reference proteome</keyword>
<dbReference type="Proteomes" id="UP000019116">
    <property type="component" value="Chromosome 3A"/>
</dbReference>
<dbReference type="OrthoDB" id="680062at2759"/>
<dbReference type="Gramene" id="TraesCS3A03G1150600.1">
    <property type="protein sequence ID" value="TraesCS3A03G1150600.1.CDS1"/>
    <property type="gene ID" value="TraesCS3A03G1150600"/>
</dbReference>
<accession>A0A3B6ESJ0</accession>
<dbReference type="EnsemblPlants" id="TraesCS3A02G490200.1">
    <property type="protein sequence ID" value="TraesCS3A02G490200.1.cds1"/>
    <property type="gene ID" value="TraesCS3A02G490200"/>
</dbReference>
<dbReference type="InterPro" id="IPR011009">
    <property type="entry name" value="Kinase-like_dom_sf"/>
</dbReference>
<dbReference type="SMR" id="A0A3B6ESJ0"/>
<evidence type="ECO:0008006" key="3">
    <source>
        <dbReference type="Google" id="ProtNLM"/>
    </source>
</evidence>
<reference evidence="1" key="2">
    <citation type="submission" date="2018-10" db="UniProtKB">
        <authorList>
            <consortium name="EnsemblPlants"/>
        </authorList>
    </citation>
    <scope>IDENTIFICATION</scope>
</reference>
<dbReference type="Gramene" id="TraesARI3A03G01533260.1">
    <property type="protein sequence ID" value="TraesARI3A03G01533260.1.CDS1"/>
    <property type="gene ID" value="TraesARI3A03G01533260"/>
</dbReference>
<organism evidence="1">
    <name type="scientific">Triticum aestivum</name>
    <name type="common">Wheat</name>
    <dbReference type="NCBI Taxonomy" id="4565"/>
    <lineage>
        <taxon>Eukaryota</taxon>
        <taxon>Viridiplantae</taxon>
        <taxon>Streptophyta</taxon>
        <taxon>Embryophyta</taxon>
        <taxon>Tracheophyta</taxon>
        <taxon>Spermatophyta</taxon>
        <taxon>Magnoliopsida</taxon>
        <taxon>Liliopsida</taxon>
        <taxon>Poales</taxon>
        <taxon>Poaceae</taxon>
        <taxon>BOP clade</taxon>
        <taxon>Pooideae</taxon>
        <taxon>Triticodae</taxon>
        <taxon>Triticeae</taxon>
        <taxon>Triticinae</taxon>
        <taxon>Triticum</taxon>
    </lineage>
</organism>
<dbReference type="Gramene" id="TraesRN3A0101179600.1">
    <property type="protein sequence ID" value="TraesRN3A0101179600.1"/>
    <property type="gene ID" value="TraesRN3A0101179600"/>
</dbReference>
<dbReference type="Gramene" id="TraesCLE_scaffold_024986_01G000100.1">
    <property type="protein sequence ID" value="TraesCLE_scaffold_024986_01G000100.1"/>
    <property type="gene ID" value="TraesCLE_scaffold_024986_01G000100"/>
</dbReference>
<reference evidence="1" key="1">
    <citation type="submission" date="2018-08" db="EMBL/GenBank/DDBJ databases">
        <authorList>
            <person name="Rossello M."/>
        </authorList>
    </citation>
    <scope>NUCLEOTIDE SEQUENCE [LARGE SCALE GENOMIC DNA]</scope>
    <source>
        <strain evidence="1">cv. Chinese Spring</strain>
    </source>
</reference>
<dbReference type="Gene3D" id="1.10.510.10">
    <property type="entry name" value="Transferase(Phosphotransferase) domain 1"/>
    <property type="match status" value="1"/>
</dbReference>
<protein>
    <recommendedName>
        <fullName evidence="3">Serine-threonine/tyrosine-protein kinase catalytic domain-containing protein</fullName>
    </recommendedName>
</protein>
<dbReference type="Gramene" id="TraesSYM3A03G01535010.1">
    <property type="protein sequence ID" value="TraesSYM3A03G01535010.1.CDS1"/>
    <property type="gene ID" value="TraesSYM3A03G01535010"/>
</dbReference>
<proteinExistence type="predicted"/>
<dbReference type="Gramene" id="TraesCAD_scaffold_012000_01G000100.1">
    <property type="protein sequence ID" value="TraesCAD_scaffold_012000_01G000100.1"/>
    <property type="gene ID" value="TraesCAD_scaffold_012000_01G000100"/>
</dbReference>
<dbReference type="Gramene" id="TraesLDM3A03G01512040.1">
    <property type="protein sequence ID" value="TraesLDM3A03G01512040.1.CDS1"/>
    <property type="gene ID" value="TraesLDM3A03G01512040"/>
</dbReference>
<dbReference type="Gramene" id="TraesWEE_scaffold_014573_01G000200.1">
    <property type="protein sequence ID" value="TraesWEE_scaffold_014573_01G000200.1"/>
    <property type="gene ID" value="TraesWEE_scaffold_014573_01G000200"/>
</dbReference>
<evidence type="ECO:0000313" key="1">
    <source>
        <dbReference type="EnsemblPlants" id="TraesCS3A02G490200.1.cds1"/>
    </source>
</evidence>
<dbReference type="Gramene" id="TraesJUL3A03G01524330.1">
    <property type="protein sequence ID" value="TraesJUL3A03G01524330.1.CDS1"/>
    <property type="gene ID" value="TraesJUL3A03G01524330"/>
</dbReference>
<dbReference type="Gramene" id="TraesLAC3A03G01457750.1">
    <property type="protein sequence ID" value="TraesLAC3A03G01457750.1.CDS1"/>
    <property type="gene ID" value="TraesLAC3A03G01457750"/>
</dbReference>
<dbReference type="Gramene" id="TraesCS3A02G490200.1">
    <property type="protein sequence ID" value="TraesCS3A02G490200.1.cds1"/>
    <property type="gene ID" value="TraesCS3A02G490200"/>
</dbReference>
<dbReference type="Gramene" id="TraesROB_scaffold_016447_01G000100.1">
    <property type="protein sequence ID" value="TraesROB_scaffold_016447_01G000100.1"/>
    <property type="gene ID" value="TraesROB_scaffold_016447_01G000100"/>
</dbReference>
<dbReference type="Gramene" id="TraesJAG3A03G01520370.1">
    <property type="protein sequence ID" value="TraesJAG3A03G01520370.1.CDS1"/>
    <property type="gene ID" value="TraesJAG3A03G01520370"/>
</dbReference>
<dbReference type="Gramene" id="TraesNOR3A03G01532780.1">
    <property type="protein sequence ID" value="TraesNOR3A03G01532780.1.CDS1"/>
    <property type="gene ID" value="TraesNOR3A03G01532780"/>
</dbReference>
<dbReference type="Gramene" id="TraesSTA3A03G01503450.1">
    <property type="protein sequence ID" value="TraesSTA3A03G01503450.1.CDS1"/>
    <property type="gene ID" value="TraesSTA3A03G01503450"/>
</dbReference>
<evidence type="ECO:0000313" key="2">
    <source>
        <dbReference type="Proteomes" id="UP000019116"/>
    </source>
</evidence>
<name>A0A3B6ESJ0_WHEAT</name>
<sequence length="102" mass="11450">MLLEVFTGKRPTDAMFVGELSLRRWVHQLFQANQLVHAVDRRLLQCSDTDIGFLAPILEIGLLCSNDSPRDRITMSDVVLRLNKIEAEYAKNTTSTSGSVSQ</sequence>
<dbReference type="SUPFAM" id="SSF56112">
    <property type="entry name" value="Protein kinase-like (PK-like)"/>
    <property type="match status" value="1"/>
</dbReference>
<dbReference type="InterPro" id="IPR051564">
    <property type="entry name" value="LRR_receptor-like_kinase"/>
</dbReference>
<dbReference type="PANTHER" id="PTHR48055:SF57">
    <property type="entry name" value="PROTEIN KINASE DOMAIN-CONTAINING PROTEIN"/>
    <property type="match status" value="1"/>
</dbReference>
<dbReference type="AlphaFoldDB" id="A0A3B6ESJ0"/>